<keyword evidence="2" id="KW-1185">Reference proteome</keyword>
<evidence type="ECO:0000313" key="2">
    <source>
        <dbReference type="Proteomes" id="UP000824120"/>
    </source>
</evidence>
<reference evidence="1 2" key="1">
    <citation type="submission" date="2020-09" db="EMBL/GenBank/DDBJ databases">
        <title>De no assembly of potato wild relative species, Solanum commersonii.</title>
        <authorList>
            <person name="Cho K."/>
        </authorList>
    </citation>
    <scope>NUCLEOTIDE SEQUENCE [LARGE SCALE GENOMIC DNA]</scope>
    <source>
        <strain evidence="1">LZ3.2</strain>
        <tissue evidence="1">Leaf</tissue>
    </source>
</reference>
<organism evidence="1 2">
    <name type="scientific">Solanum commersonii</name>
    <name type="common">Commerson's wild potato</name>
    <name type="synonym">Commerson's nightshade</name>
    <dbReference type="NCBI Taxonomy" id="4109"/>
    <lineage>
        <taxon>Eukaryota</taxon>
        <taxon>Viridiplantae</taxon>
        <taxon>Streptophyta</taxon>
        <taxon>Embryophyta</taxon>
        <taxon>Tracheophyta</taxon>
        <taxon>Spermatophyta</taxon>
        <taxon>Magnoliopsida</taxon>
        <taxon>eudicotyledons</taxon>
        <taxon>Gunneridae</taxon>
        <taxon>Pentapetalae</taxon>
        <taxon>asterids</taxon>
        <taxon>lamiids</taxon>
        <taxon>Solanales</taxon>
        <taxon>Solanaceae</taxon>
        <taxon>Solanoideae</taxon>
        <taxon>Solaneae</taxon>
        <taxon>Solanum</taxon>
    </lineage>
</organism>
<proteinExistence type="predicted"/>
<accession>A0A9J5Y0F2</accession>
<protein>
    <submittedName>
        <fullName evidence="1">Uncharacterized protein</fullName>
    </submittedName>
</protein>
<dbReference type="EMBL" id="JACXVP010000008">
    <property type="protein sequence ID" value="KAG5592836.1"/>
    <property type="molecule type" value="Genomic_DNA"/>
</dbReference>
<name>A0A9J5Y0F2_SOLCO</name>
<dbReference type="Proteomes" id="UP000824120">
    <property type="component" value="Chromosome 8"/>
</dbReference>
<sequence length="66" mass="7394">MAYNEVKCYFGFSRKLYKKNGTNLVSPVAVLCSLLSPSETLLWSVNLLTGSGRASPARFKKNFLIY</sequence>
<dbReference type="AlphaFoldDB" id="A0A9J5Y0F2"/>
<comment type="caution">
    <text evidence="1">The sequence shown here is derived from an EMBL/GenBank/DDBJ whole genome shotgun (WGS) entry which is preliminary data.</text>
</comment>
<gene>
    <name evidence="1" type="ORF">H5410_043350</name>
</gene>
<evidence type="ECO:0000313" key="1">
    <source>
        <dbReference type="EMBL" id="KAG5592836.1"/>
    </source>
</evidence>